<feature type="domain" description="Mannosyl-glycoprotein endo-beta-N-acetylglucosamidase-like" evidence="2">
    <location>
        <begin position="109"/>
        <end position="271"/>
    </location>
</feature>
<sequence length="281" mass="32354">HINLSGLNTKFYIQAADNASKGKLQVNWKYLAAIDGVRYKNDFSKATNSNTNELAAMFLEKNSTSNKVRNSNYRLVDLDVVLEKLSFDKKQKERVYTYIEDLKYTGTLKNNLNNVSTQQFIQELYPEAAEIYNKYGVLPSVTISQAILESGWGKSELSTKANNLFGIKADTSWKGKKIKMNTSEYYNQKIVDEFRVYNSKQESIRDYGEFLKNNKRYKQSGVFQATHYIDQANAIEKAGYSTVENSKGQQIYSELVIDIIQEQNLQLLDFQCEMNYNKNSQ</sequence>
<proteinExistence type="predicted"/>
<reference evidence="3" key="1">
    <citation type="submission" date="2020-12" db="EMBL/GenBank/DDBJ databases">
        <title>Clostridium thailandense sp. nov., a novel acetogenic bacterium isolated from peat land soil in Thailand.</title>
        <authorList>
            <person name="Chaikitkaew S."/>
            <person name="Birkeland N.K."/>
        </authorList>
    </citation>
    <scope>NUCLEOTIDE SEQUENCE</scope>
    <source>
        <strain evidence="3">DSM 17425</strain>
    </source>
</reference>
<evidence type="ECO:0000313" key="4">
    <source>
        <dbReference type="Proteomes" id="UP000622687"/>
    </source>
</evidence>
<dbReference type="InterPro" id="IPR051056">
    <property type="entry name" value="Glycosyl_Hydrolase_73"/>
</dbReference>
<keyword evidence="4" id="KW-1185">Reference proteome</keyword>
<accession>A0A934HVZ8</accession>
<dbReference type="Proteomes" id="UP000622687">
    <property type="component" value="Unassembled WGS sequence"/>
</dbReference>
<evidence type="ECO:0000256" key="1">
    <source>
        <dbReference type="ARBA" id="ARBA00022801"/>
    </source>
</evidence>
<name>A0A934HVZ8_9CLOT</name>
<evidence type="ECO:0000259" key="2">
    <source>
        <dbReference type="SMART" id="SM00047"/>
    </source>
</evidence>
<dbReference type="Gene3D" id="2.10.70.40">
    <property type="entry name" value="peptidoglycan hydrolase"/>
    <property type="match status" value="1"/>
</dbReference>
<feature type="non-terminal residue" evidence="3">
    <location>
        <position position="1"/>
    </location>
</feature>
<dbReference type="EMBL" id="JAEEGB010000024">
    <property type="protein sequence ID" value="MBI6874308.1"/>
    <property type="molecule type" value="Genomic_DNA"/>
</dbReference>
<dbReference type="SMART" id="SM00047">
    <property type="entry name" value="LYZ2"/>
    <property type="match status" value="1"/>
</dbReference>
<dbReference type="AlphaFoldDB" id="A0A934HVZ8"/>
<organism evidence="3 4">
    <name type="scientific">Clostridium aciditolerans</name>
    <dbReference type="NCBI Taxonomy" id="339861"/>
    <lineage>
        <taxon>Bacteria</taxon>
        <taxon>Bacillati</taxon>
        <taxon>Bacillota</taxon>
        <taxon>Clostridia</taxon>
        <taxon>Eubacteriales</taxon>
        <taxon>Clostridiaceae</taxon>
        <taxon>Clostridium</taxon>
    </lineage>
</organism>
<dbReference type="Pfam" id="PF01832">
    <property type="entry name" value="Glucosaminidase"/>
    <property type="match status" value="1"/>
</dbReference>
<dbReference type="InterPro" id="IPR002901">
    <property type="entry name" value="MGlyc_endo_b_GlcNAc-like_dom"/>
</dbReference>
<dbReference type="PANTHER" id="PTHR33308">
    <property type="entry name" value="PEPTIDOGLYCAN HYDROLASE FLGJ"/>
    <property type="match status" value="1"/>
</dbReference>
<gene>
    <name evidence="3" type="ORF">I6U51_16675</name>
</gene>
<comment type="caution">
    <text evidence="3">The sequence shown here is derived from an EMBL/GenBank/DDBJ whole genome shotgun (WGS) entry which is preliminary data.</text>
</comment>
<dbReference type="RefSeq" id="WP_211143701.1">
    <property type="nucleotide sequence ID" value="NZ_JAEEGB010000024.1"/>
</dbReference>
<dbReference type="GO" id="GO:0004040">
    <property type="term" value="F:amidase activity"/>
    <property type="evidence" value="ECO:0007669"/>
    <property type="project" value="InterPro"/>
</dbReference>
<evidence type="ECO:0000313" key="3">
    <source>
        <dbReference type="EMBL" id="MBI6874308.1"/>
    </source>
</evidence>
<dbReference type="PANTHER" id="PTHR33308:SF9">
    <property type="entry name" value="PEPTIDOGLYCAN HYDROLASE FLGJ"/>
    <property type="match status" value="1"/>
</dbReference>
<keyword evidence="1" id="KW-0378">Hydrolase</keyword>
<dbReference type="Gene3D" id="1.10.530.10">
    <property type="match status" value="1"/>
</dbReference>
<protein>
    <submittedName>
        <fullName evidence="3">Glucosaminidase domain-containing protein</fullName>
    </submittedName>
</protein>